<name>A0ACC1HPA1_9FUNG</name>
<feature type="non-terminal residue" evidence="1">
    <location>
        <position position="328"/>
    </location>
</feature>
<protein>
    <submittedName>
        <fullName evidence="1">Uncharacterized protein</fullName>
    </submittedName>
</protein>
<dbReference type="Proteomes" id="UP001145114">
    <property type="component" value="Unassembled WGS sequence"/>
</dbReference>
<evidence type="ECO:0000313" key="1">
    <source>
        <dbReference type="EMBL" id="KAJ1677141.1"/>
    </source>
</evidence>
<keyword evidence="2" id="KW-1185">Reference proteome</keyword>
<dbReference type="EMBL" id="JAMZIH010002912">
    <property type="protein sequence ID" value="KAJ1677141.1"/>
    <property type="molecule type" value="Genomic_DNA"/>
</dbReference>
<accession>A0ACC1HPA1</accession>
<reference evidence="1" key="1">
    <citation type="submission" date="2022-06" db="EMBL/GenBank/DDBJ databases">
        <title>Phylogenomic reconstructions and comparative analyses of Kickxellomycotina fungi.</title>
        <authorList>
            <person name="Reynolds N.K."/>
            <person name="Stajich J.E."/>
            <person name="Barry K."/>
            <person name="Grigoriev I.V."/>
            <person name="Crous P."/>
            <person name="Smith M.E."/>
        </authorList>
    </citation>
    <scope>NUCLEOTIDE SEQUENCE</scope>
    <source>
        <strain evidence="1">RSA 2271</strain>
    </source>
</reference>
<sequence>MWPGSTAPIKDTLPTYLHPYKSGISAVNKFNVLLDWIDNPDLATRPSLLMAYIPEVDSAGHAYGPDSPQVDAALTVVDDALGYMFAQIQARNLTHIVNIMIVSDHGMTSTIPERYTIFLDDLIDDISKVHSVHGWPIGSVVLKDPEHDTMDVYQQLLRAPLTKATRLKVFLREEIPERYHYSHNDRIGHIVVIPPEPYMISQRYPADARLADTVAGLDTVIGLHGYDNLDPTMHAIFVADGPAFRSRHHVPARPPLSYSPSAALVGGLYDQHWEEPDGSAVPLSEEGAETTRQFARHPPVANIEIYGLICDILGLDPAPNNGTAGFSE</sequence>
<evidence type="ECO:0000313" key="2">
    <source>
        <dbReference type="Proteomes" id="UP001145114"/>
    </source>
</evidence>
<organism evidence="1 2">
    <name type="scientific">Spiromyces aspiralis</name>
    <dbReference type="NCBI Taxonomy" id="68401"/>
    <lineage>
        <taxon>Eukaryota</taxon>
        <taxon>Fungi</taxon>
        <taxon>Fungi incertae sedis</taxon>
        <taxon>Zoopagomycota</taxon>
        <taxon>Kickxellomycotina</taxon>
        <taxon>Kickxellomycetes</taxon>
        <taxon>Kickxellales</taxon>
        <taxon>Kickxellaceae</taxon>
        <taxon>Spiromyces</taxon>
    </lineage>
</organism>
<comment type="caution">
    <text evidence="1">The sequence shown here is derived from an EMBL/GenBank/DDBJ whole genome shotgun (WGS) entry which is preliminary data.</text>
</comment>
<proteinExistence type="predicted"/>
<gene>
    <name evidence="1" type="ORF">EV182_006786</name>
</gene>